<dbReference type="EMBL" id="LN483079">
    <property type="protein sequence ID" value="CEA05815.1"/>
    <property type="molecule type" value="Genomic_DNA"/>
</dbReference>
<dbReference type="Pfam" id="PF24729">
    <property type="entry name" value="Acb2_Tad1_hairpin"/>
    <property type="match status" value="1"/>
</dbReference>
<protein>
    <recommendedName>
        <fullName evidence="2">Acb2/Tad1 hairpin domain-containing protein</fullName>
    </recommendedName>
</protein>
<evidence type="ECO:0000256" key="1">
    <source>
        <dbReference type="ARBA" id="ARBA00022741"/>
    </source>
</evidence>
<dbReference type="PATRIC" id="fig|1461583.4.peg.2557"/>
<sequence length="69" mass="7810">MDNKTIQNNFRYHPPKEGQAEKYELIRNEAKHLAELIAGLCPGSREKALALTNLEQATMWANASIARNE</sequence>
<accession>A0A078MHL6</accession>
<organism evidence="3">
    <name type="scientific">Metalysinibacillus saudimassiliensis</name>
    <dbReference type="NCBI Taxonomy" id="1461583"/>
    <lineage>
        <taxon>Bacteria</taxon>
        <taxon>Bacillati</taxon>
        <taxon>Bacillota</taxon>
        <taxon>Bacilli</taxon>
        <taxon>Bacillales</taxon>
        <taxon>Caryophanaceae</taxon>
        <taxon>Metalysinibacillus</taxon>
    </lineage>
</organism>
<dbReference type="GO" id="GO:0000166">
    <property type="term" value="F:nucleotide binding"/>
    <property type="evidence" value="ECO:0007669"/>
    <property type="project" value="UniProtKB-KW"/>
</dbReference>
<reference evidence="3" key="1">
    <citation type="submission" date="2014-07" db="EMBL/GenBank/DDBJ databases">
        <authorList>
            <person name="Urmite Genomes Urmite Genomes"/>
        </authorList>
    </citation>
    <scope>NUCLEOTIDE SEQUENCE</scope>
    <source>
        <strain evidence="3">13S34_air</strain>
    </source>
</reference>
<gene>
    <name evidence="3" type="ORF">BN1050_02665</name>
</gene>
<dbReference type="HOGENOM" id="CLU_2749175_0_0_9"/>
<proteinExistence type="predicted"/>
<dbReference type="AlphaFoldDB" id="A0A078MHL6"/>
<dbReference type="InterPro" id="IPR056098">
    <property type="entry name" value="Acb2/Tad1_hairpin"/>
</dbReference>
<evidence type="ECO:0000313" key="3">
    <source>
        <dbReference type="EMBL" id="CEA05815.1"/>
    </source>
</evidence>
<keyword evidence="1" id="KW-0547">Nucleotide-binding</keyword>
<evidence type="ECO:0000259" key="2">
    <source>
        <dbReference type="Pfam" id="PF24729"/>
    </source>
</evidence>
<name>A0A078MHL6_9BACL</name>
<feature type="domain" description="Acb2/Tad1 hairpin" evidence="2">
    <location>
        <begin position="4"/>
        <end position="66"/>
    </location>
</feature>